<keyword evidence="2 5" id="KW-0808">Transferase</keyword>
<dbReference type="GO" id="GO:0008811">
    <property type="term" value="F:chloramphenicol O-acetyltransferase activity"/>
    <property type="evidence" value="ECO:0007669"/>
    <property type="project" value="UniProtKB-EC"/>
</dbReference>
<dbReference type="STRING" id="658057.SAMN04488032_12216"/>
<dbReference type="InterPro" id="IPR050179">
    <property type="entry name" value="Trans_hexapeptide_repeat"/>
</dbReference>
<dbReference type="InterPro" id="IPR001451">
    <property type="entry name" value="Hexapep"/>
</dbReference>
<gene>
    <name evidence="5" type="primary">cat_1</name>
    <name evidence="5" type="ORF">PAM7971_01307</name>
</gene>
<evidence type="ECO:0000256" key="2">
    <source>
        <dbReference type="ARBA" id="ARBA00022679"/>
    </source>
</evidence>
<evidence type="ECO:0000313" key="5">
    <source>
        <dbReference type="EMBL" id="SLN32529.1"/>
    </source>
</evidence>
<proteinExistence type="inferred from homology"/>
<evidence type="ECO:0000256" key="1">
    <source>
        <dbReference type="ARBA" id="ARBA00007274"/>
    </source>
</evidence>
<dbReference type="PROSITE" id="PS00101">
    <property type="entry name" value="HEXAPEP_TRANSFERASES"/>
    <property type="match status" value="1"/>
</dbReference>
<dbReference type="EMBL" id="FWFW01000003">
    <property type="protein sequence ID" value="SLN32529.1"/>
    <property type="molecule type" value="Genomic_DNA"/>
</dbReference>
<dbReference type="PANTHER" id="PTHR43300:SF11">
    <property type="entry name" value="ACETYLTRANSFERASE RV3034C-RELATED"/>
    <property type="match status" value="1"/>
</dbReference>
<keyword evidence="3" id="KW-0677">Repeat</keyword>
<dbReference type="Gene3D" id="2.160.10.10">
    <property type="entry name" value="Hexapeptide repeat proteins"/>
    <property type="match status" value="1"/>
</dbReference>
<dbReference type="AlphaFoldDB" id="A0A1Y5S6T7"/>
<keyword evidence="6" id="KW-1185">Reference proteome</keyword>
<dbReference type="CDD" id="cd03349">
    <property type="entry name" value="LbH_XAT"/>
    <property type="match status" value="1"/>
</dbReference>
<dbReference type="Pfam" id="PF00132">
    <property type="entry name" value="Hexapep"/>
    <property type="match status" value="1"/>
</dbReference>
<dbReference type="EC" id="2.3.1.28" evidence="5"/>
<dbReference type="Proteomes" id="UP000193307">
    <property type="component" value="Unassembled WGS sequence"/>
</dbReference>
<sequence>MPFLNPDLRHPIRLPDGTPYENTVWLRSVIDHPNIEVGDFTYYNDFDPVSDYAARIAPYLYPGAPEKLFLGKFGQFAHGVRFITDSANHAREWFTAYPFASFDADLMPHFATEYFENRRDTVIGHDAWIGHGAMILPGVTVGHGAIIGAGAVVAKNVPPYAVMAGNPARCVKMRFPPEVIDVLLALAWWDMAVDDIRALMPILTSADVDALKQVLAEKKSRS</sequence>
<dbReference type="SUPFAM" id="SSF51161">
    <property type="entry name" value="Trimeric LpxA-like enzymes"/>
    <property type="match status" value="1"/>
</dbReference>
<reference evidence="5 6" key="1">
    <citation type="submission" date="2017-03" db="EMBL/GenBank/DDBJ databases">
        <authorList>
            <person name="Afonso C.L."/>
            <person name="Miller P.J."/>
            <person name="Scott M.A."/>
            <person name="Spackman E."/>
            <person name="Goraichik I."/>
            <person name="Dimitrov K.M."/>
            <person name="Suarez D.L."/>
            <person name="Swayne D.E."/>
        </authorList>
    </citation>
    <scope>NUCLEOTIDE SEQUENCE [LARGE SCALE GENOMIC DNA]</scope>
    <source>
        <strain evidence="5 6">CECT 7971</strain>
    </source>
</reference>
<dbReference type="PANTHER" id="PTHR43300">
    <property type="entry name" value="ACETYLTRANSFERASE"/>
    <property type="match status" value="1"/>
</dbReference>
<dbReference type="InterPro" id="IPR018357">
    <property type="entry name" value="Hexapep_transf_CS"/>
</dbReference>
<organism evidence="5 6">
    <name type="scientific">Pacificibacter marinus</name>
    <dbReference type="NCBI Taxonomy" id="658057"/>
    <lineage>
        <taxon>Bacteria</taxon>
        <taxon>Pseudomonadati</taxon>
        <taxon>Pseudomonadota</taxon>
        <taxon>Alphaproteobacteria</taxon>
        <taxon>Rhodobacterales</taxon>
        <taxon>Roseobacteraceae</taxon>
        <taxon>Pacificibacter</taxon>
    </lineage>
</organism>
<name>A0A1Y5S6T7_9RHOB</name>
<keyword evidence="4 5" id="KW-0012">Acyltransferase</keyword>
<dbReference type="OrthoDB" id="9815592at2"/>
<dbReference type="RefSeq" id="WP_085848191.1">
    <property type="nucleotide sequence ID" value="NZ_FNZV01000022.1"/>
</dbReference>
<dbReference type="InterPro" id="IPR011004">
    <property type="entry name" value="Trimer_LpxA-like_sf"/>
</dbReference>
<evidence type="ECO:0000313" key="6">
    <source>
        <dbReference type="Proteomes" id="UP000193307"/>
    </source>
</evidence>
<protein>
    <submittedName>
        <fullName evidence="5">Chloramphenicol acetyltransferase</fullName>
        <ecNumber evidence="5">2.3.1.28</ecNumber>
    </submittedName>
</protein>
<evidence type="ECO:0000256" key="3">
    <source>
        <dbReference type="ARBA" id="ARBA00022737"/>
    </source>
</evidence>
<accession>A0A1Y5S6T7</accession>
<comment type="similarity">
    <text evidence="1">Belongs to the transferase hexapeptide repeat family.</text>
</comment>
<evidence type="ECO:0000256" key="4">
    <source>
        <dbReference type="ARBA" id="ARBA00023315"/>
    </source>
</evidence>